<dbReference type="EMBL" id="MGFH01000041">
    <property type="protein sequence ID" value="OGM07568.1"/>
    <property type="molecule type" value="Genomic_DNA"/>
</dbReference>
<dbReference type="STRING" id="1817813.A2008_01480"/>
<sequence>MLKRPGFYSTKFYYAYAVISLLLFVIAASSAQAADISYTDVKSLCEKRMGNANLKRAVLGLLVYFDDTQVRNRPGTKSSVFDASDAGEGCDGKVELNVPLLNKALSLPAIPPIKVRNVEGEWWSTVHFLPKKIGFKGKSMIAIPDSNLFVPAFVVYPLFLLRENLPAADRHIAKMLKHAWNINERYKRGDAYNFWLKPSGQTVYTAPYNIPIEKAVLPLAKAYINPKLAFFWKGFAKGLNVPPSDWVIRCLDENENQSGASALFNIPNDSDDSSTALAIQQIRGQLKGAYSDDAFFLVPGNFAVDNGVMDVILKYRDTARDPKFEDGRDAWKGVESGAYLTWLRDEKEPTFSEPERGIIPLGKNNVDIVVNSNVLLMLGLTGNKRAPGYNEAVSLLTKAVFKKVWPAAGLYYPQYMIFPYTVTRAYRDGGNDALRPAMKKLVHDLIDEQRMYSKTGNDKVGAFPGGEDKTDYLSTALGLISLLNIGADIAYEEGLLNDYNFAVESAVAYLLNTAKKYRVKNPETFGAGEKDRDLYGVRWDSGLFFSASFWDLAHWRSEPFAQAMILEAFVKYMLAYDAGGTTIMSGRRLHIKQYPHETGDVENFILEVK</sequence>
<gene>
    <name evidence="2" type="ORF">A2008_01480</name>
</gene>
<evidence type="ECO:0000313" key="3">
    <source>
        <dbReference type="Proteomes" id="UP000178735"/>
    </source>
</evidence>
<protein>
    <submittedName>
        <fullName evidence="2">Uncharacterized protein</fullName>
    </submittedName>
</protein>
<feature type="signal peptide" evidence="1">
    <location>
        <begin position="1"/>
        <end position="33"/>
    </location>
</feature>
<evidence type="ECO:0000256" key="1">
    <source>
        <dbReference type="SAM" id="SignalP"/>
    </source>
</evidence>
<reference evidence="2 3" key="1">
    <citation type="journal article" date="2016" name="Nat. Commun.">
        <title>Thousands of microbial genomes shed light on interconnected biogeochemical processes in an aquifer system.</title>
        <authorList>
            <person name="Anantharaman K."/>
            <person name="Brown C.T."/>
            <person name="Hug L.A."/>
            <person name="Sharon I."/>
            <person name="Castelle C.J."/>
            <person name="Probst A.J."/>
            <person name="Thomas B.C."/>
            <person name="Singh A."/>
            <person name="Wilkins M.J."/>
            <person name="Karaoz U."/>
            <person name="Brodie E.L."/>
            <person name="Williams K.H."/>
            <person name="Hubbard S.S."/>
            <person name="Banfield J.F."/>
        </authorList>
    </citation>
    <scope>NUCLEOTIDE SEQUENCE [LARGE SCALE GENOMIC DNA]</scope>
</reference>
<organism evidence="2 3">
    <name type="scientific">Candidatus Wallbacteria bacterium GWC2_49_35</name>
    <dbReference type="NCBI Taxonomy" id="1817813"/>
    <lineage>
        <taxon>Bacteria</taxon>
        <taxon>Candidatus Walliibacteriota</taxon>
    </lineage>
</organism>
<comment type="caution">
    <text evidence="2">The sequence shown here is derived from an EMBL/GenBank/DDBJ whole genome shotgun (WGS) entry which is preliminary data.</text>
</comment>
<evidence type="ECO:0000313" key="2">
    <source>
        <dbReference type="EMBL" id="OGM07568.1"/>
    </source>
</evidence>
<dbReference type="AlphaFoldDB" id="A0A1F7WZL6"/>
<dbReference type="Proteomes" id="UP000178735">
    <property type="component" value="Unassembled WGS sequence"/>
</dbReference>
<keyword evidence="1" id="KW-0732">Signal</keyword>
<feature type="chain" id="PRO_5009533649" evidence="1">
    <location>
        <begin position="34"/>
        <end position="609"/>
    </location>
</feature>
<proteinExistence type="predicted"/>
<accession>A0A1F7WZL6</accession>
<name>A0A1F7WZL6_9BACT</name>